<evidence type="ECO:0000259" key="9">
    <source>
        <dbReference type="PROSITE" id="PS50003"/>
    </source>
</evidence>
<dbReference type="PANTHER" id="PTHR17271:SF9">
    <property type="entry name" value="MYOSIN PHOSPHATASE RHO-INTERACTING PROTEIN"/>
    <property type="match status" value="1"/>
</dbReference>
<feature type="compositionally biased region" description="Polar residues" evidence="8">
    <location>
        <begin position="224"/>
        <end position="242"/>
    </location>
</feature>
<keyword evidence="2" id="KW-0963">Cytoplasm</keyword>
<feature type="compositionally biased region" description="Basic and acidic residues" evidence="8">
    <location>
        <begin position="631"/>
        <end position="644"/>
    </location>
</feature>
<feature type="coiled-coil region" evidence="7">
    <location>
        <begin position="1801"/>
        <end position="1903"/>
    </location>
</feature>
<feature type="region of interest" description="Disordered" evidence="8">
    <location>
        <begin position="224"/>
        <end position="374"/>
    </location>
</feature>
<evidence type="ECO:0000256" key="4">
    <source>
        <dbReference type="ARBA" id="ARBA00023054"/>
    </source>
</evidence>
<dbReference type="InterPro" id="IPR011993">
    <property type="entry name" value="PH-like_dom_sf"/>
</dbReference>
<dbReference type="PANTHER" id="PTHR17271">
    <property type="entry name" value="PLECKSTRIN HOMOLOGY PH DOMAIN-CONTAINING PROTEIN"/>
    <property type="match status" value="1"/>
</dbReference>
<dbReference type="CDD" id="cd13275">
    <property type="entry name" value="PH_M-RIP"/>
    <property type="match status" value="1"/>
</dbReference>
<feature type="compositionally biased region" description="Low complexity" evidence="8">
    <location>
        <begin position="279"/>
        <end position="295"/>
    </location>
</feature>
<feature type="compositionally biased region" description="Basic and acidic residues" evidence="8">
    <location>
        <begin position="668"/>
        <end position="691"/>
    </location>
</feature>
<sequence length="2310" mass="263823">MSFKDNPCRKFQANIFNKSKCQNCFKPRESHLLNEEDLTQAKPIYGGWLLLAPEGTNFDNPLHRSRKWQRRFFVLYEHGLLRYALDEMPSTLPQGTINMNQCSDVIDGESRTGQKNSLCILTPEKEHFIRAECKEIINGWQEALTVYPRTNKQNQKKKRKVDPPTHQEPGPAKVTVTSSSGGSIPCLPSSIASAERVPMSRATLWQEESRWSRATIPCSRSASCLSQLGQSQPDSNGGTVTTGRKVRVESGYFSLEKTKSEPSPHSAQHSQPLQPPQHLPLSSSASSCSLGAPSSRYSSESEPQTSPYQPSQDPLPSPGALVSPSYSTISSSQSSLDSEPSGTTPPWEGHSGSGGSIGGGGRVGRSGREYAALSDVPRARRLNYREAFRSDKKRQELRARTRSPGREEVARLFGEERRKTRHVLNFLNFEFLSSFSCTLSLDAGKDRSVPDVSSSTFANLRRAKSLDRRVTESSMTPDLLNFKKGWMTKLYEDGVWKKHWFVLTDQSLKYYKDSIAEEASELDGEIDLSTCYDVKEFPVQRNYGFQILCKEGACTLSAMTSGIRRNWIQAIMKNVRPTIAPDVMLEPCTTLANLEPCLSNEAPKSDVHIQPAGNNASAPPSEPRKSRVRERRREGRSKTFDWSEFKMQQSEKPVKERADTPLTPESQEQGKMEVDHPAAMHSASEDRDNRTTDVHEEIEQRWHQVETIPLREEKQVPITTALGNSGNSDRLPSSELAALLDKELGHKQKELDRLQKENNLLKEQLEDALGREQNAREGYVLQSATPPPSSPHRVPWQHLHRLTQDLQGELESQKHKQDLAQQQIRTLKRSYTEAQDAVDHHEADIQALQAKLTSAMAEILASEQAVARMRNELKLEQERSREQEEEYGRGEATLRAQLKESEDRLREVEASLLERNQALRHLEHQQALQRDHMREIQRLQERLQEVTARLSATEEGQALKEERLRNEQHSMQESHERERQNLCKRLAEAESACKEMDNRLMEAEQQIEALLRGRQDSGGKECREEMLKLQEELAQKSDLVESLRESVRRLEEEKGHLTCRCQELLNQIAEADREVTKLRNRLETEEADYYKLEHSYERATQEFQKMSQFLKEKEEEIRQTKEMYERLVERKEEDLKEALIKMTALGNSLEETEQKLQAKEELLCQMSQSILDKVEPCSAEKDLQAKLVVAEDRIAELEQHLNALQLGYADLRTERPQISEQSKKSRVKTSPSLSSDIVSKTENSPDEKESQAKRPRIRFSSIQCQKYMSLEGMDSAHVSSAFVDTGQKVNQDINEDIHQNEGNLSSDATFSHTSDPEKFISIIHALESKLLATEDKLRNLTQNLEEQRSMQTEDMSKIDLKMTQKKPHPGKEVSCGSSASKHYAMALVSVENSREKVKAILSGSHDTTGSQLHSLSEIENDLFNASLYIQQGQKTLEQQTPAVHQNQTPDILDKEALHLFAKTLSFEAVVLNKMALLIQTSKPDLLQAFAEIWEDIENIKRSEKDCLAVVYADVLTRKLMLESEFWKELGKVETDIAKFKERSGSADVDVDATVIFNTFIKAELSFSIQNLKLSYEEKFKLLKKELIEAHGNLYKREMALKAIIEASKRPDLKNVIKEVKNNFGFSKQKLADIRPPELAPYMEQIEMEAARDLAEEIVDKHLAGEMPSCAADSIQSLQNAHDNLANELQRQADILHKYAQEIESGANHPGLAKMIHALSGHQTSHNFTSTSICMREALIQAQVAYVACRLRAMHEQDLVWCKQTGQNMDALVQQHAHNVSAIQEKYEASMQEERLSFTQTVDTLQKENQTLKSELSIHMSRLSQQQEKFSLLEQHYHKESEEIKQKHTKELSQAEQSRASTELALMETTADSQRKLEVLLVDMDTMEEQHESHVRKLEEQFEQRICELQHIHKEELEKLHSHYVESIQSVKEHKQDKVPEVSHLPTDEEAIVDSMVVLKDRIQELETQMNTMRDELENKHLEGDVASLREKYQRDFESLKATCERGFAAMEETHQKVIEDLHRQHQREISKLMEERERLLAEETAATIAAIEAMKNAHKEELEKTQRSQLSGLNSDIDELRLQYEEELQSIQRELEVLSEQYSQKCLENAHLSQALEAERQALRQCQRENQELNAHNQELNNRLTTEITRMRSCFSGETALSPLTQGKDVYELEVLLRIKESEIQYLKQEIHSLKDELQSALRDKKYATDKYKDIYTELSIVKAKADCDISKLREKLLIATEALGERTVDGTVTSGYDIMKSKSNPDFMKKEQSATSRQSRGVRSKVSVRCFLSLIQTWRLSDVGQDIFK</sequence>
<feature type="compositionally biased region" description="Polar residues" evidence="8">
    <location>
        <begin position="296"/>
        <end position="314"/>
    </location>
</feature>
<feature type="domain" description="PH" evidence="9">
    <location>
        <begin position="42"/>
        <end position="149"/>
    </location>
</feature>
<dbReference type="Proteomes" id="UP000265040">
    <property type="component" value="Chromosome 19"/>
</dbReference>
<proteinExistence type="predicted"/>
<evidence type="ECO:0000256" key="8">
    <source>
        <dbReference type="SAM" id="MobiDB-lite"/>
    </source>
</evidence>
<feature type="coiled-coil region" evidence="7">
    <location>
        <begin position="737"/>
        <end position="771"/>
    </location>
</feature>
<feature type="coiled-coil region" evidence="7">
    <location>
        <begin position="1323"/>
        <end position="1350"/>
    </location>
</feature>
<feature type="compositionally biased region" description="Low complexity" evidence="8">
    <location>
        <begin position="323"/>
        <end position="341"/>
    </location>
</feature>
<name>A0A7N6A086_ANATE</name>
<dbReference type="OrthoDB" id="9942268at2759"/>
<evidence type="ECO:0000256" key="1">
    <source>
        <dbReference type="ARBA" id="ARBA00004245"/>
    </source>
</evidence>
<feature type="compositionally biased region" description="Low complexity" evidence="8">
    <location>
        <begin position="263"/>
        <end position="272"/>
    </location>
</feature>
<dbReference type="SUPFAM" id="SSF50729">
    <property type="entry name" value="PH domain-like"/>
    <property type="match status" value="2"/>
</dbReference>
<keyword evidence="4 7" id="KW-0175">Coiled coil</keyword>
<dbReference type="Gene3D" id="2.30.29.30">
    <property type="entry name" value="Pleckstrin-homology domain (PH domain)/Phosphotyrosine-binding domain (PTB)"/>
    <property type="match status" value="2"/>
</dbReference>
<reference evidence="10" key="1">
    <citation type="submission" date="2021-04" db="EMBL/GenBank/DDBJ databases">
        <authorList>
            <consortium name="Wellcome Sanger Institute Data Sharing"/>
        </authorList>
    </citation>
    <scope>NUCLEOTIDE SEQUENCE [LARGE SCALE GENOMIC DNA]</scope>
</reference>
<dbReference type="SMART" id="SM00233">
    <property type="entry name" value="PH"/>
    <property type="match status" value="2"/>
</dbReference>
<dbReference type="Ensembl" id="ENSATET00000042190.2">
    <property type="protein sequence ID" value="ENSATEP00000040844.1"/>
    <property type="gene ID" value="ENSATEG00000016451.3"/>
</dbReference>
<dbReference type="InterPro" id="IPR052223">
    <property type="entry name" value="Actin_Cytoskeleton_Reg"/>
</dbReference>
<comment type="subcellular location">
    <subcellularLocation>
        <location evidence="1">Cytoplasm</location>
        <location evidence="1">Cytoskeleton</location>
    </subcellularLocation>
</comment>
<keyword evidence="5" id="KW-0009">Actin-binding</keyword>
<feature type="region of interest" description="Disordered" evidence="8">
    <location>
        <begin position="602"/>
        <end position="691"/>
    </location>
</feature>
<gene>
    <name evidence="10" type="primary">MPRIP</name>
</gene>
<accession>A0A7N6A086</accession>
<feature type="compositionally biased region" description="Gly residues" evidence="8">
    <location>
        <begin position="351"/>
        <end position="364"/>
    </location>
</feature>
<evidence type="ECO:0000256" key="7">
    <source>
        <dbReference type="SAM" id="Coils"/>
    </source>
</evidence>
<evidence type="ECO:0000256" key="5">
    <source>
        <dbReference type="ARBA" id="ARBA00023203"/>
    </source>
</evidence>
<reference evidence="10" key="3">
    <citation type="submission" date="2025-09" db="UniProtKB">
        <authorList>
            <consortium name="Ensembl"/>
        </authorList>
    </citation>
    <scope>IDENTIFICATION</scope>
</reference>
<feature type="domain" description="PH" evidence="9">
    <location>
        <begin position="480"/>
        <end position="576"/>
    </location>
</feature>
<feature type="compositionally biased region" description="Basic and acidic residues" evidence="8">
    <location>
        <begin position="1243"/>
        <end position="1252"/>
    </location>
</feature>
<dbReference type="GO" id="GO:0015629">
    <property type="term" value="C:actin cytoskeleton"/>
    <property type="evidence" value="ECO:0007669"/>
    <property type="project" value="TreeGrafter"/>
</dbReference>
<feature type="coiled-coil region" evidence="7">
    <location>
        <begin position="2177"/>
        <end position="2204"/>
    </location>
</feature>
<organism evidence="10 11">
    <name type="scientific">Anabas testudineus</name>
    <name type="common">Climbing perch</name>
    <name type="synonym">Anthias testudineus</name>
    <dbReference type="NCBI Taxonomy" id="64144"/>
    <lineage>
        <taxon>Eukaryota</taxon>
        <taxon>Metazoa</taxon>
        <taxon>Chordata</taxon>
        <taxon>Craniata</taxon>
        <taxon>Vertebrata</taxon>
        <taxon>Euteleostomi</taxon>
        <taxon>Actinopterygii</taxon>
        <taxon>Neopterygii</taxon>
        <taxon>Teleostei</taxon>
        <taxon>Neoteleostei</taxon>
        <taxon>Acanthomorphata</taxon>
        <taxon>Anabantaria</taxon>
        <taxon>Anabantiformes</taxon>
        <taxon>Anabantoidei</taxon>
        <taxon>Anabantidae</taxon>
        <taxon>Anabas</taxon>
    </lineage>
</organism>
<reference evidence="10" key="2">
    <citation type="submission" date="2025-08" db="UniProtKB">
        <authorList>
            <consortium name="Ensembl"/>
        </authorList>
    </citation>
    <scope>IDENTIFICATION</scope>
</reference>
<dbReference type="Pfam" id="PF00169">
    <property type="entry name" value="PH"/>
    <property type="match status" value="2"/>
</dbReference>
<dbReference type="FunFam" id="2.30.29.30:FF:000133">
    <property type="entry name" value="myosin phosphatase Rho-interacting protein isoform X1"/>
    <property type="match status" value="1"/>
</dbReference>
<dbReference type="GeneTree" id="ENSGT00940000155286"/>
<feature type="region of interest" description="Disordered" evidence="8">
    <location>
        <begin position="951"/>
        <end position="979"/>
    </location>
</feature>
<feature type="region of interest" description="Disordered" evidence="8">
    <location>
        <begin position="148"/>
        <end position="182"/>
    </location>
</feature>
<keyword evidence="3" id="KW-0597">Phosphoprotein</keyword>
<evidence type="ECO:0000256" key="6">
    <source>
        <dbReference type="ARBA" id="ARBA00023212"/>
    </source>
</evidence>
<dbReference type="GO" id="GO:0051015">
    <property type="term" value="F:actin filament binding"/>
    <property type="evidence" value="ECO:0007669"/>
    <property type="project" value="TreeGrafter"/>
</dbReference>
<evidence type="ECO:0000256" key="3">
    <source>
        <dbReference type="ARBA" id="ARBA00022553"/>
    </source>
</evidence>
<dbReference type="CDD" id="cd01236">
    <property type="entry name" value="PH_RIP"/>
    <property type="match status" value="1"/>
</dbReference>
<dbReference type="InterPro" id="IPR039597">
    <property type="entry name" value="M-RIP_PH"/>
</dbReference>
<evidence type="ECO:0000313" key="11">
    <source>
        <dbReference type="Proteomes" id="UP000265040"/>
    </source>
</evidence>
<keyword evidence="6" id="KW-0206">Cytoskeleton</keyword>
<evidence type="ECO:0000313" key="10">
    <source>
        <dbReference type="Ensembl" id="ENSATEP00000040844.1"/>
    </source>
</evidence>
<evidence type="ECO:0000256" key="2">
    <source>
        <dbReference type="ARBA" id="ARBA00022490"/>
    </source>
</evidence>
<feature type="compositionally biased region" description="Polar residues" evidence="8">
    <location>
        <begin position="1228"/>
        <end position="1242"/>
    </location>
</feature>
<keyword evidence="11" id="KW-1185">Reference proteome</keyword>
<feature type="region of interest" description="Disordered" evidence="8">
    <location>
        <begin position="1216"/>
        <end position="1255"/>
    </location>
</feature>
<dbReference type="PROSITE" id="PS50003">
    <property type="entry name" value="PH_DOMAIN"/>
    <property type="match status" value="2"/>
</dbReference>
<dbReference type="InterPro" id="IPR001849">
    <property type="entry name" value="PH_domain"/>
</dbReference>
<protein>
    <recommendedName>
        <fullName evidence="9">PH domain-containing protein</fullName>
    </recommendedName>
</protein>
<feature type="coiled-coil region" evidence="7">
    <location>
        <begin position="1955"/>
        <end position="1982"/>
    </location>
</feature>
<feature type="coiled-coil region" evidence="7">
    <location>
        <begin position="2018"/>
        <end position="2143"/>
    </location>
</feature>
<feature type="compositionally biased region" description="Basic and acidic residues" evidence="8">
    <location>
        <begin position="957"/>
        <end position="979"/>
    </location>
</feature>